<dbReference type="Pfam" id="PF00324">
    <property type="entry name" value="AA_permease"/>
    <property type="match status" value="1"/>
</dbReference>
<comment type="subcellular location">
    <subcellularLocation>
        <location evidence="1">Membrane</location>
        <topology evidence="1">Multi-pass membrane protein</topology>
    </subcellularLocation>
</comment>
<evidence type="ECO:0000256" key="1">
    <source>
        <dbReference type="ARBA" id="ARBA00004141"/>
    </source>
</evidence>
<dbReference type="InterPro" id="IPR050524">
    <property type="entry name" value="APC_YAT"/>
</dbReference>
<feature type="transmembrane region" description="Helical" evidence="7">
    <location>
        <begin position="499"/>
        <end position="520"/>
    </location>
</feature>
<evidence type="ECO:0000256" key="4">
    <source>
        <dbReference type="ARBA" id="ARBA00022970"/>
    </source>
</evidence>
<evidence type="ECO:0000256" key="3">
    <source>
        <dbReference type="ARBA" id="ARBA00022692"/>
    </source>
</evidence>
<evidence type="ECO:0000313" key="10">
    <source>
        <dbReference type="Proteomes" id="UP000823405"/>
    </source>
</evidence>
<feature type="transmembrane region" description="Helical" evidence="7">
    <location>
        <begin position="279"/>
        <end position="298"/>
    </location>
</feature>
<dbReference type="InterPro" id="IPR004841">
    <property type="entry name" value="AA-permease/SLC12A_dom"/>
</dbReference>
<keyword evidence="10" id="KW-1185">Reference proteome</keyword>
<evidence type="ECO:0000256" key="7">
    <source>
        <dbReference type="SAM" id="Phobius"/>
    </source>
</evidence>
<dbReference type="PIRSF" id="PIRSF006060">
    <property type="entry name" value="AA_transporter"/>
    <property type="match status" value="1"/>
</dbReference>
<keyword evidence="6 7" id="KW-0472">Membrane</keyword>
<dbReference type="GO" id="GO:0015171">
    <property type="term" value="F:amino acid transmembrane transporter activity"/>
    <property type="evidence" value="ECO:0007669"/>
    <property type="project" value="TreeGrafter"/>
</dbReference>
<dbReference type="EMBL" id="JAAAIN010000759">
    <property type="protein sequence ID" value="KAG0311076.1"/>
    <property type="molecule type" value="Genomic_DNA"/>
</dbReference>
<feature type="transmembrane region" description="Helical" evidence="7">
    <location>
        <begin position="310"/>
        <end position="330"/>
    </location>
</feature>
<feature type="transmembrane region" description="Helical" evidence="7">
    <location>
        <begin position="448"/>
        <end position="473"/>
    </location>
</feature>
<feature type="transmembrane region" description="Helical" evidence="7">
    <location>
        <begin position="162"/>
        <end position="183"/>
    </location>
</feature>
<dbReference type="FunFam" id="1.20.1740.10:FF:000001">
    <property type="entry name" value="Amino acid permease"/>
    <property type="match status" value="1"/>
</dbReference>
<dbReference type="GO" id="GO:0016020">
    <property type="term" value="C:membrane"/>
    <property type="evidence" value="ECO:0007669"/>
    <property type="project" value="UniProtKB-SubCell"/>
</dbReference>
<accession>A0A9P6UM66</accession>
<dbReference type="PROSITE" id="PS00218">
    <property type="entry name" value="AMINO_ACID_PERMEASE_1"/>
    <property type="match status" value="1"/>
</dbReference>
<keyword evidence="5 7" id="KW-1133">Transmembrane helix</keyword>
<protein>
    <recommendedName>
        <fullName evidence="8">Amino acid permease/ SLC12A domain-containing protein</fullName>
    </recommendedName>
</protein>
<organism evidence="9 10">
    <name type="scientific">Linnemannia gamsii</name>
    <dbReference type="NCBI Taxonomy" id="64522"/>
    <lineage>
        <taxon>Eukaryota</taxon>
        <taxon>Fungi</taxon>
        <taxon>Fungi incertae sedis</taxon>
        <taxon>Mucoromycota</taxon>
        <taxon>Mortierellomycotina</taxon>
        <taxon>Mortierellomycetes</taxon>
        <taxon>Mortierellales</taxon>
        <taxon>Mortierellaceae</taxon>
        <taxon>Linnemannia</taxon>
    </lineage>
</organism>
<dbReference type="PANTHER" id="PTHR43341:SF1">
    <property type="entry name" value="GENERAL AMINO-ACID PERMEASE GAP1"/>
    <property type="match status" value="1"/>
</dbReference>
<feature type="transmembrane region" description="Helical" evidence="7">
    <location>
        <begin position="54"/>
        <end position="77"/>
    </location>
</feature>
<evidence type="ECO:0000256" key="6">
    <source>
        <dbReference type="ARBA" id="ARBA00023136"/>
    </source>
</evidence>
<feature type="transmembrane region" description="Helical" evidence="7">
    <location>
        <begin position="377"/>
        <end position="398"/>
    </location>
</feature>
<name>A0A9P6UM66_9FUNG</name>
<evidence type="ECO:0000256" key="2">
    <source>
        <dbReference type="ARBA" id="ARBA00022448"/>
    </source>
</evidence>
<feature type="transmembrane region" description="Helical" evidence="7">
    <location>
        <begin position="83"/>
        <end position="109"/>
    </location>
</feature>
<reference evidence="9" key="1">
    <citation type="journal article" date="2020" name="Fungal Divers.">
        <title>Resolving the Mortierellaceae phylogeny through synthesis of multi-gene phylogenetics and phylogenomics.</title>
        <authorList>
            <person name="Vandepol N."/>
            <person name="Liber J."/>
            <person name="Desiro A."/>
            <person name="Na H."/>
            <person name="Kennedy M."/>
            <person name="Barry K."/>
            <person name="Grigoriev I.V."/>
            <person name="Miller A.N."/>
            <person name="O'Donnell K."/>
            <person name="Stajich J.E."/>
            <person name="Bonito G."/>
        </authorList>
    </citation>
    <scope>NUCLEOTIDE SEQUENCE</scope>
    <source>
        <strain evidence="9">NVP60</strain>
    </source>
</reference>
<dbReference type="OrthoDB" id="3900342at2759"/>
<keyword evidence="2" id="KW-0813">Transport</keyword>
<keyword evidence="3 7" id="KW-0812">Transmembrane</keyword>
<keyword evidence="4" id="KW-0029">Amino-acid transport</keyword>
<sequence>MSKYEAGHQIGSEKYETGYGQGQNQQMHEFQVDAPHMAAEQEGLKRDLRLRHMIMIAISGTIGTGLFLTSGSTIATAGPGGALLAYALIGLWLVFVCQAIGEIATLLPLPGAFNAWGARVFDEAFSFQMTYMYAINWLLTIPAELSASAIIVQYWLPQDSSFPPWVVPLIIIIVMVVINLAGVRAYGELEYWFSILKVLTIIIFIICAILVDAGLVGQKVKYGMAAWHVEGAPFKGGFLGFVKTLVSVGYAYGGSEMTGVTAAESRNPHKHVPRAVNTVLLRIAFFYIVSIFLLGSIIPNDDPKLDNAEGTAAAAPFTIVFMMAGMNAAANYMNAVVFTSVFSAINSDFYVSTRMLLSLARNGWAHKKIGYTNSRGVPVVALAIVTACSCLSLITIFVGSGVVFNWFVSIIGSIIFQSWILILFLHFRFRYCWAKQGRSVSDLPYRSWGYPYGNILATLIGICCIVATCYLSVINPPKNPGPGASEEDISLYHKARDSYAQNLLGAWFPWVCSAFLYFGYKFVHKTKLVKAEEADLDTGRFIPTESDKEDINKKGPLWKRIISFLI</sequence>
<dbReference type="InterPro" id="IPR004840">
    <property type="entry name" value="Amino_acid_permease_CS"/>
</dbReference>
<feature type="domain" description="Amino acid permease/ SLC12A" evidence="8">
    <location>
        <begin position="52"/>
        <end position="494"/>
    </location>
</feature>
<evidence type="ECO:0000256" key="5">
    <source>
        <dbReference type="ARBA" id="ARBA00022989"/>
    </source>
</evidence>
<gene>
    <name evidence="9" type="ORF">BGZ97_012094</name>
</gene>
<proteinExistence type="predicted"/>
<dbReference type="AlphaFoldDB" id="A0A9P6UM66"/>
<dbReference type="Proteomes" id="UP000823405">
    <property type="component" value="Unassembled WGS sequence"/>
</dbReference>
<comment type="caution">
    <text evidence="9">The sequence shown here is derived from an EMBL/GenBank/DDBJ whole genome shotgun (WGS) entry which is preliminary data.</text>
</comment>
<evidence type="ECO:0000313" key="9">
    <source>
        <dbReference type="EMBL" id="KAG0311076.1"/>
    </source>
</evidence>
<feature type="transmembrane region" description="Helical" evidence="7">
    <location>
        <begin position="195"/>
        <end position="217"/>
    </location>
</feature>
<evidence type="ECO:0000259" key="8">
    <source>
        <dbReference type="Pfam" id="PF00324"/>
    </source>
</evidence>
<dbReference type="PANTHER" id="PTHR43341">
    <property type="entry name" value="AMINO ACID PERMEASE"/>
    <property type="match status" value="1"/>
</dbReference>
<dbReference type="Gene3D" id="1.20.1740.10">
    <property type="entry name" value="Amino acid/polyamine transporter I"/>
    <property type="match status" value="1"/>
</dbReference>
<feature type="transmembrane region" description="Helical" evidence="7">
    <location>
        <begin position="130"/>
        <end position="156"/>
    </location>
</feature>
<feature type="transmembrane region" description="Helical" evidence="7">
    <location>
        <begin position="404"/>
        <end position="427"/>
    </location>
</feature>